<dbReference type="SMART" id="SM00481">
    <property type="entry name" value="POLIIIAc"/>
    <property type="match status" value="1"/>
</dbReference>
<dbReference type="PANTHER" id="PTHR42924:SF3">
    <property type="entry name" value="POLYMERASE_HISTIDINOL PHOSPHATASE N-TERMINAL DOMAIN-CONTAINING PROTEIN"/>
    <property type="match status" value="1"/>
</dbReference>
<dbReference type="EMBL" id="QXIS01000034">
    <property type="protein sequence ID" value="RIE05602.1"/>
    <property type="molecule type" value="Genomic_DNA"/>
</dbReference>
<dbReference type="GO" id="GO:0004534">
    <property type="term" value="F:5'-3' RNA exonuclease activity"/>
    <property type="evidence" value="ECO:0007669"/>
    <property type="project" value="TreeGrafter"/>
</dbReference>
<dbReference type="RefSeq" id="WP_119089561.1">
    <property type="nucleotide sequence ID" value="NZ_QXIS01000034.1"/>
</dbReference>
<dbReference type="InterPro" id="IPR016195">
    <property type="entry name" value="Pol/histidinol_Pase-like"/>
</dbReference>
<proteinExistence type="predicted"/>
<dbReference type="PANTHER" id="PTHR42924">
    <property type="entry name" value="EXONUCLEASE"/>
    <property type="match status" value="1"/>
</dbReference>
<organism evidence="2 3">
    <name type="scientific">Candidatus Cryosericum terrychapinii</name>
    <dbReference type="NCBI Taxonomy" id="2290919"/>
    <lineage>
        <taxon>Bacteria</taxon>
        <taxon>Pseudomonadati</taxon>
        <taxon>Caldisericota/Cryosericota group</taxon>
        <taxon>Candidatus Cryosericota</taxon>
        <taxon>Candidatus Cryosericia</taxon>
        <taxon>Candidatus Cryosericales</taxon>
        <taxon>Candidatus Cryosericaceae</taxon>
        <taxon>Candidatus Cryosericum</taxon>
    </lineage>
</organism>
<gene>
    <name evidence="2" type="ORF">SMC7_06605</name>
</gene>
<sequence length="243" mass="27245">MLEVAGDLHLHSCLSPCADITMLPGEVTGRLAARGIRVASLTDHNAACNVPAFQRAFRRSGILLVPGIEATTMEEVHLLCYFETMDVLWKFSRRLLASYPRIVNDPERFGYQLVCNERDEFVGQFPFLLSVASLLSLEELRGLVEQLGGVVVPSHLDRRFGLLYQLGMVTPDMEFPTYEIAHKVNIERIASQLPGHPQFVSNSDAHNLDSISPPRYVLEIEELTVHEVLMALRHENGRGARLL</sequence>
<protein>
    <submittedName>
        <fullName evidence="2">PHP domain-containing protein</fullName>
    </submittedName>
</protein>
<feature type="domain" description="Polymerase/histidinol phosphatase N-terminal" evidence="1">
    <location>
        <begin position="6"/>
        <end position="74"/>
    </location>
</feature>
<keyword evidence="3" id="KW-1185">Reference proteome</keyword>
<dbReference type="InterPro" id="IPR052018">
    <property type="entry name" value="PHP_domain"/>
</dbReference>
<dbReference type="SUPFAM" id="SSF89550">
    <property type="entry name" value="PHP domain-like"/>
    <property type="match status" value="1"/>
</dbReference>
<reference evidence="2 3" key="1">
    <citation type="submission" date="2018-09" db="EMBL/GenBank/DDBJ databases">
        <title>Discovery and Ecogenomic Context for Candidatus Cryosericales, a Global Caldiserica Order Active in Thawing Permafrost.</title>
        <authorList>
            <person name="Martinez M.A."/>
            <person name="Woodcroft B.J."/>
            <person name="Ignacio Espinoza J.C."/>
            <person name="Zayed A."/>
            <person name="Singleton C.M."/>
            <person name="Boyd J."/>
            <person name="Li Y.-F."/>
            <person name="Purvine S."/>
            <person name="Maughan H."/>
            <person name="Hodgkins S.B."/>
            <person name="Anderson D."/>
            <person name="Sederholm M."/>
            <person name="Temperton B."/>
            <person name="Saleska S.R."/>
            <person name="Tyson G.W."/>
            <person name="Rich V.I."/>
        </authorList>
    </citation>
    <scope>NUCLEOTIDE SEQUENCE [LARGE SCALE GENOMIC DNA]</scope>
    <source>
        <strain evidence="2 3">SMC7</strain>
    </source>
</reference>
<dbReference type="GO" id="GO:0035312">
    <property type="term" value="F:5'-3' DNA exonuclease activity"/>
    <property type="evidence" value="ECO:0007669"/>
    <property type="project" value="TreeGrafter"/>
</dbReference>
<evidence type="ECO:0000259" key="1">
    <source>
        <dbReference type="SMART" id="SM00481"/>
    </source>
</evidence>
<accession>A0A398CSS1</accession>
<dbReference type="InterPro" id="IPR003141">
    <property type="entry name" value="Pol/His_phosphatase_N"/>
</dbReference>
<dbReference type="Gene3D" id="3.20.20.140">
    <property type="entry name" value="Metal-dependent hydrolases"/>
    <property type="match status" value="1"/>
</dbReference>
<evidence type="ECO:0000313" key="2">
    <source>
        <dbReference type="EMBL" id="RIE05602.1"/>
    </source>
</evidence>
<dbReference type="AlphaFoldDB" id="A0A398CSS1"/>
<dbReference type="Pfam" id="PF02811">
    <property type="entry name" value="PHP"/>
    <property type="match status" value="1"/>
</dbReference>
<dbReference type="Proteomes" id="UP000266328">
    <property type="component" value="Unassembled WGS sequence"/>
</dbReference>
<comment type="caution">
    <text evidence="2">The sequence shown here is derived from an EMBL/GenBank/DDBJ whole genome shotgun (WGS) entry which is preliminary data.</text>
</comment>
<evidence type="ECO:0000313" key="3">
    <source>
        <dbReference type="Proteomes" id="UP000266328"/>
    </source>
</evidence>
<dbReference type="CDD" id="cd07432">
    <property type="entry name" value="PHP_HisPPase"/>
    <property type="match status" value="1"/>
</dbReference>
<name>A0A398CSS1_9BACT</name>
<dbReference type="InterPro" id="IPR004013">
    <property type="entry name" value="PHP_dom"/>
</dbReference>
<dbReference type="OrthoDB" id="9791620at2"/>